<evidence type="ECO:0000313" key="8">
    <source>
        <dbReference type="Proteomes" id="UP001224739"/>
    </source>
</evidence>
<feature type="transmembrane region" description="Helical" evidence="5">
    <location>
        <begin position="118"/>
        <end position="134"/>
    </location>
</feature>
<comment type="subcellular location">
    <subcellularLocation>
        <location evidence="1">Membrane</location>
        <topology evidence="1">Multi-pass membrane protein</topology>
    </subcellularLocation>
</comment>
<feature type="transmembrane region" description="Helical" evidence="5">
    <location>
        <begin position="349"/>
        <end position="366"/>
    </location>
</feature>
<organism evidence="7 8">
    <name type="scientific">Proteus faecis</name>
    <dbReference type="NCBI Taxonomy" id="2050967"/>
    <lineage>
        <taxon>Bacteria</taxon>
        <taxon>Pseudomonadati</taxon>
        <taxon>Pseudomonadota</taxon>
        <taxon>Gammaproteobacteria</taxon>
        <taxon>Enterobacterales</taxon>
        <taxon>Morganellaceae</taxon>
        <taxon>Proteus</taxon>
    </lineage>
</organism>
<feature type="transmembrane region" description="Helical" evidence="5">
    <location>
        <begin position="27"/>
        <end position="56"/>
    </location>
</feature>
<dbReference type="InterPro" id="IPR049453">
    <property type="entry name" value="Memb_transporter_dom"/>
</dbReference>
<feature type="transmembrane region" description="Helical" evidence="5">
    <location>
        <begin position="146"/>
        <end position="169"/>
    </location>
</feature>
<gene>
    <name evidence="7" type="ORF">QSH02_01440</name>
</gene>
<feature type="transmembrane region" description="Helical" evidence="5">
    <location>
        <begin position="94"/>
        <end position="111"/>
    </location>
</feature>
<dbReference type="Proteomes" id="UP001224739">
    <property type="component" value="Unassembled WGS sequence"/>
</dbReference>
<comment type="caution">
    <text evidence="7">The sequence shown here is derived from an EMBL/GenBank/DDBJ whole genome shotgun (WGS) entry which is preliminary data.</text>
</comment>
<dbReference type="Pfam" id="PF13515">
    <property type="entry name" value="FUSC_2"/>
    <property type="match status" value="1"/>
</dbReference>
<protein>
    <submittedName>
        <fullName evidence="7">FUSC family protein</fullName>
    </submittedName>
</protein>
<evidence type="ECO:0000256" key="5">
    <source>
        <dbReference type="SAM" id="Phobius"/>
    </source>
</evidence>
<proteinExistence type="predicted"/>
<dbReference type="GeneID" id="83611348"/>
<feature type="transmembrane region" description="Helical" evidence="5">
    <location>
        <begin position="449"/>
        <end position="469"/>
    </location>
</feature>
<feature type="transmembrane region" description="Helical" evidence="5">
    <location>
        <begin position="68"/>
        <end position="88"/>
    </location>
</feature>
<evidence type="ECO:0000313" key="7">
    <source>
        <dbReference type="EMBL" id="MDL5353504.1"/>
    </source>
</evidence>
<feature type="domain" description="Integral membrane bound transporter" evidence="6">
    <location>
        <begin position="363"/>
        <end position="493"/>
    </location>
</feature>
<keyword evidence="3 5" id="KW-1133">Transmembrane helix</keyword>
<dbReference type="RefSeq" id="WP_196544765.1">
    <property type="nucleotide sequence ID" value="NZ_JASVWJ010000001.1"/>
</dbReference>
<evidence type="ECO:0000256" key="1">
    <source>
        <dbReference type="ARBA" id="ARBA00004141"/>
    </source>
</evidence>
<dbReference type="AlphaFoldDB" id="A0AAW7CH05"/>
<evidence type="ECO:0000256" key="3">
    <source>
        <dbReference type="ARBA" id="ARBA00022989"/>
    </source>
</evidence>
<name>A0AAW7CH05_9GAMM</name>
<evidence type="ECO:0000256" key="2">
    <source>
        <dbReference type="ARBA" id="ARBA00022692"/>
    </source>
</evidence>
<evidence type="ECO:0000259" key="6">
    <source>
        <dbReference type="Pfam" id="PF13515"/>
    </source>
</evidence>
<keyword evidence="2 5" id="KW-0812">Transmembrane</keyword>
<accession>A0AAW7CH05</accession>
<feature type="transmembrane region" description="Helical" evidence="5">
    <location>
        <begin position="481"/>
        <end position="498"/>
    </location>
</feature>
<feature type="transmembrane region" description="Helical" evidence="5">
    <location>
        <begin position="424"/>
        <end position="442"/>
    </location>
</feature>
<sequence>MKENSILENIHNALLPYPGRMNQTVRTVISCVFVVIISLSLQIPYIPLSIIVVFFLTQTNIVITKIIGFLFIIAGTLAILVSLLIIIITWNSPFLRILLSSLVFLISFFLMRTTKVGILFYIISIVVIYSQSLVDIAPNAELLVRSILWVWVSVIYTIVVTLIVNTLLLPIEPEKQLTNFLIYQIKIINKCINPTISSTEKDHNIVQVGMDLQAMYKYLRFSIMRDKNNTLDKQYYIEKITLISEIRNLSAKLPQELANEEDKIFATQLANTLENIMLSLEKKSLSEQDIIDYKTTNNVILNRIYSALKRYLDSEKNYLSKEEVESILNKVDQPKERFWIEDAFTNSRYIIFALKTLLSVLVSYFIYTLTDWTGISTFMLSCLIIAQPGLGNVQRKVILRLSGAVIGAAFALFSIMFITNQINSIFGLLLLIIPVFFLAGWVATGQENISYAGIQIAFTFSLALLETTGPVYELTAVRDRIIGIILGIILGSIIHIFISPEREGSIILGKLASIIELVRNEWNPKNKQEMKLTREDIAIKLFECNEFISRVSIEPTWVNNEGSHDSFNQYTQEIFYLLKNIIYNYEKLLLQFDDSKKTMDHKTIESNTEIINQYKNNLFLITLRLQGARTNRPHYPDLNKVKNNNLKELMQNFELSMNSFFNLGR</sequence>
<keyword evidence="4 5" id="KW-0472">Membrane</keyword>
<feature type="transmembrane region" description="Helical" evidence="5">
    <location>
        <begin position="397"/>
        <end position="418"/>
    </location>
</feature>
<reference evidence="7" key="1">
    <citation type="submission" date="2023-06" db="EMBL/GenBank/DDBJ databases">
        <title>Acute promotion of culturable opportunistic pathogens and persistent increase of antibiotic resistance following antibiotic exposure in mouse gut microbiota.</title>
        <authorList>
            <person name="Li L."/>
            <person name="Wang B."/>
            <person name="Sun Y."/>
            <person name="Wang M."/>
            <person name="Xu H."/>
        </authorList>
    </citation>
    <scope>NUCLEOTIDE SEQUENCE</scope>
    <source>
        <strain evidence="7">EPA10_1</strain>
    </source>
</reference>
<evidence type="ECO:0000256" key="4">
    <source>
        <dbReference type="ARBA" id="ARBA00023136"/>
    </source>
</evidence>
<dbReference type="EMBL" id="JASVWL010000001">
    <property type="protein sequence ID" value="MDL5353504.1"/>
    <property type="molecule type" value="Genomic_DNA"/>
</dbReference>
<dbReference type="GO" id="GO:0016020">
    <property type="term" value="C:membrane"/>
    <property type="evidence" value="ECO:0007669"/>
    <property type="project" value="UniProtKB-SubCell"/>
</dbReference>